<dbReference type="PANTHER" id="PTHR43240">
    <property type="entry name" value="1,4-DIHYDROXY-2-NAPHTHOYL-COA THIOESTERASE 1"/>
    <property type="match status" value="1"/>
</dbReference>
<gene>
    <name evidence="4" type="ORF">ATK74_1510</name>
</gene>
<proteinExistence type="inferred from homology"/>
<evidence type="ECO:0000313" key="4">
    <source>
        <dbReference type="EMBL" id="PFG16955.1"/>
    </source>
</evidence>
<dbReference type="InterPro" id="IPR006683">
    <property type="entry name" value="Thioestr_dom"/>
</dbReference>
<dbReference type="SUPFAM" id="SSF54637">
    <property type="entry name" value="Thioesterase/thiol ester dehydrase-isomerase"/>
    <property type="match status" value="1"/>
</dbReference>
<evidence type="ECO:0000256" key="1">
    <source>
        <dbReference type="ARBA" id="ARBA00008324"/>
    </source>
</evidence>
<feature type="domain" description="Thioesterase" evidence="3">
    <location>
        <begin position="43"/>
        <end position="120"/>
    </location>
</feature>
<dbReference type="GO" id="GO:0061522">
    <property type="term" value="F:1,4-dihydroxy-2-naphthoyl-CoA thioesterase activity"/>
    <property type="evidence" value="ECO:0007669"/>
    <property type="project" value="TreeGrafter"/>
</dbReference>
<evidence type="ECO:0000256" key="2">
    <source>
        <dbReference type="ARBA" id="ARBA00022801"/>
    </source>
</evidence>
<sequence>MDPAQIAQLPLGPLAERMGLELLHLEPARAEGRCPVAGNTQPFGLWHGGASCVLAETLASVAAIAEVGPDGRAAGVELNATHLAAARDGWVHGTAEAIRIGRTLATYQVELRDDAGTLVCVARVTVSLQRAATS</sequence>
<keyword evidence="5" id="KW-1185">Reference proteome</keyword>
<keyword evidence="2" id="KW-0378">Hydrolase</keyword>
<dbReference type="PANTHER" id="PTHR43240:SF5">
    <property type="entry name" value="1,4-DIHYDROXY-2-NAPHTHOYL-COA THIOESTERASE 1"/>
    <property type="match status" value="1"/>
</dbReference>
<dbReference type="RefSeq" id="WP_098460441.1">
    <property type="nucleotide sequence ID" value="NZ_PDJC01000001.1"/>
</dbReference>
<dbReference type="InterPro" id="IPR003736">
    <property type="entry name" value="PAAI_dom"/>
</dbReference>
<dbReference type="Gene3D" id="3.10.129.10">
    <property type="entry name" value="Hotdog Thioesterase"/>
    <property type="match status" value="1"/>
</dbReference>
<dbReference type="CDD" id="cd03443">
    <property type="entry name" value="PaaI_thioesterase"/>
    <property type="match status" value="1"/>
</dbReference>
<reference evidence="4 5" key="1">
    <citation type="submission" date="2017-10" db="EMBL/GenBank/DDBJ databases">
        <title>Sequencing the genomes of 1000 actinobacteria strains.</title>
        <authorList>
            <person name="Klenk H.-P."/>
        </authorList>
    </citation>
    <scope>NUCLEOTIDE SEQUENCE [LARGE SCALE GENOMIC DNA]</scope>
    <source>
        <strain evidence="4 5">DSM 15597</strain>
    </source>
</reference>
<organism evidence="4 5">
    <name type="scientific">Propionicimonas paludicola</name>
    <dbReference type="NCBI Taxonomy" id="185243"/>
    <lineage>
        <taxon>Bacteria</taxon>
        <taxon>Bacillati</taxon>
        <taxon>Actinomycetota</taxon>
        <taxon>Actinomycetes</taxon>
        <taxon>Propionibacteriales</taxon>
        <taxon>Nocardioidaceae</taxon>
        <taxon>Propionicimonas</taxon>
    </lineage>
</organism>
<accession>A0A2A9CS99</accession>
<dbReference type="Proteomes" id="UP000226079">
    <property type="component" value="Unassembled WGS sequence"/>
</dbReference>
<protein>
    <submittedName>
        <fullName evidence="4">Uncharacterized protein (TIGR00369 family)</fullName>
    </submittedName>
</protein>
<dbReference type="Pfam" id="PF03061">
    <property type="entry name" value="4HBT"/>
    <property type="match status" value="1"/>
</dbReference>
<evidence type="ECO:0000259" key="3">
    <source>
        <dbReference type="Pfam" id="PF03061"/>
    </source>
</evidence>
<evidence type="ECO:0000313" key="5">
    <source>
        <dbReference type="Proteomes" id="UP000226079"/>
    </source>
</evidence>
<comment type="caution">
    <text evidence="4">The sequence shown here is derived from an EMBL/GenBank/DDBJ whole genome shotgun (WGS) entry which is preliminary data.</text>
</comment>
<name>A0A2A9CS99_9ACTN</name>
<dbReference type="NCBIfam" id="TIGR00369">
    <property type="entry name" value="unchar_dom_1"/>
    <property type="match status" value="1"/>
</dbReference>
<dbReference type="EMBL" id="PDJC01000001">
    <property type="protein sequence ID" value="PFG16955.1"/>
    <property type="molecule type" value="Genomic_DNA"/>
</dbReference>
<dbReference type="InterPro" id="IPR029069">
    <property type="entry name" value="HotDog_dom_sf"/>
</dbReference>
<dbReference type="OrthoDB" id="9798208at2"/>
<dbReference type="GO" id="GO:0005829">
    <property type="term" value="C:cytosol"/>
    <property type="evidence" value="ECO:0007669"/>
    <property type="project" value="TreeGrafter"/>
</dbReference>
<comment type="similarity">
    <text evidence="1">Belongs to the thioesterase PaaI family.</text>
</comment>
<dbReference type="AlphaFoldDB" id="A0A2A9CS99"/>